<comment type="caution">
    <text evidence="6">The sequence shown here is derived from an EMBL/GenBank/DDBJ whole genome shotgun (WGS) entry which is preliminary data.</text>
</comment>
<dbReference type="PROSITE" id="PS51186">
    <property type="entry name" value="GNAT"/>
    <property type="match status" value="1"/>
</dbReference>
<keyword evidence="2" id="KW-0963">Cytoplasm</keyword>
<organism evidence="6">
    <name type="scientific">mine drainage metagenome</name>
    <dbReference type="NCBI Taxonomy" id="410659"/>
    <lineage>
        <taxon>unclassified sequences</taxon>
        <taxon>metagenomes</taxon>
        <taxon>ecological metagenomes</taxon>
    </lineage>
</organism>
<dbReference type="PANTHER" id="PTHR43420">
    <property type="entry name" value="ACETYLTRANSFERASE"/>
    <property type="match status" value="1"/>
</dbReference>
<dbReference type="EC" id="2.3.1.-" evidence="6"/>
<dbReference type="NCBIfam" id="TIGR01575">
    <property type="entry name" value="rimI"/>
    <property type="match status" value="1"/>
</dbReference>
<evidence type="ECO:0000259" key="5">
    <source>
        <dbReference type="PROSITE" id="PS51186"/>
    </source>
</evidence>
<comment type="similarity">
    <text evidence="1">Belongs to the acetyltransferase family. RimI subfamily.</text>
</comment>
<evidence type="ECO:0000256" key="2">
    <source>
        <dbReference type="ARBA" id="ARBA00022490"/>
    </source>
</evidence>
<dbReference type="InterPro" id="IPR016181">
    <property type="entry name" value="Acyl_CoA_acyltransferase"/>
</dbReference>
<name>T1B651_9ZZZZ</name>
<evidence type="ECO:0000256" key="1">
    <source>
        <dbReference type="ARBA" id="ARBA00005395"/>
    </source>
</evidence>
<protein>
    <submittedName>
        <fullName evidence="6">Ribosomal-protein-alanine acetyltransferase</fullName>
        <ecNumber evidence="6">2.3.1.-</ecNumber>
    </submittedName>
</protein>
<feature type="domain" description="N-acetyltransferase" evidence="5">
    <location>
        <begin position="10"/>
        <end position="155"/>
    </location>
</feature>
<dbReference type="EMBL" id="AUZZ01001575">
    <property type="protein sequence ID" value="EQD63928.1"/>
    <property type="molecule type" value="Genomic_DNA"/>
</dbReference>
<sequence>MAALPQSIPAALRPMQLDDLAQIAEIETASYEFPWTRGIFRDCLSAGYNAWVLASGARIIGYGILSVGMQEAHLLNLCIAPSEQGLGHGQRLLKRMLDLARWHEAQRVFLEVRPSNQHAVALYEHAGFNEIGRRPGYYPARRGREDAIVMALEMLPPE</sequence>
<keyword evidence="3 6" id="KW-0808">Transferase</keyword>
<evidence type="ECO:0000313" key="6">
    <source>
        <dbReference type="EMBL" id="EQD63928.1"/>
    </source>
</evidence>
<dbReference type="Gene3D" id="3.40.630.30">
    <property type="match status" value="1"/>
</dbReference>
<dbReference type="InterPro" id="IPR043690">
    <property type="entry name" value="RimI"/>
</dbReference>
<dbReference type="EMBL" id="AUZX01004570">
    <property type="protein sequence ID" value="EQD70447.1"/>
    <property type="molecule type" value="Genomic_DNA"/>
</dbReference>
<dbReference type="HAMAP" id="MF_02210">
    <property type="entry name" value="RimI"/>
    <property type="match status" value="1"/>
</dbReference>
<keyword evidence="4 6" id="KW-0012">Acyltransferase</keyword>
<dbReference type="Pfam" id="PF00583">
    <property type="entry name" value="Acetyltransf_1"/>
    <property type="match status" value="1"/>
</dbReference>
<proteinExistence type="inferred from homology"/>
<dbReference type="InterPro" id="IPR000182">
    <property type="entry name" value="GNAT_dom"/>
</dbReference>
<dbReference type="InterPro" id="IPR050680">
    <property type="entry name" value="YpeA/RimI_acetyltransf"/>
</dbReference>
<dbReference type="GO" id="GO:0008080">
    <property type="term" value="F:N-acetyltransferase activity"/>
    <property type="evidence" value="ECO:0007669"/>
    <property type="project" value="InterPro"/>
</dbReference>
<evidence type="ECO:0000313" key="7">
    <source>
        <dbReference type="EMBL" id="EQD70447.1"/>
    </source>
</evidence>
<gene>
    <name evidence="7" type="ORF">B1A_06287</name>
    <name evidence="6" type="ORF">B2A_02281</name>
</gene>
<evidence type="ECO:0000256" key="4">
    <source>
        <dbReference type="ARBA" id="ARBA00023315"/>
    </source>
</evidence>
<evidence type="ECO:0000256" key="3">
    <source>
        <dbReference type="ARBA" id="ARBA00022679"/>
    </source>
</evidence>
<dbReference type="CDD" id="cd04301">
    <property type="entry name" value="NAT_SF"/>
    <property type="match status" value="1"/>
</dbReference>
<dbReference type="PANTHER" id="PTHR43420:SF51">
    <property type="entry name" value="PEPTIDYL-LYSINE N-ACETYLTRANSFERASE YIAC"/>
    <property type="match status" value="1"/>
</dbReference>
<accession>T1B651</accession>
<reference evidence="6" key="2">
    <citation type="journal article" date="2014" name="ISME J.">
        <title>Microbial stratification in low pH oxic and suboxic macroscopic growths along an acid mine drainage.</title>
        <authorList>
            <person name="Mendez-Garcia C."/>
            <person name="Mesa V."/>
            <person name="Sprenger R.R."/>
            <person name="Richter M."/>
            <person name="Diez M.S."/>
            <person name="Solano J."/>
            <person name="Bargiela R."/>
            <person name="Golyshina O.V."/>
            <person name="Manteca A."/>
            <person name="Ramos J.L."/>
            <person name="Gallego J.R."/>
            <person name="Llorente I."/>
            <person name="Martins Dos Santos V.A."/>
            <person name="Jensen O.N."/>
            <person name="Pelaez A.I."/>
            <person name="Sanchez J."/>
            <person name="Ferrer M."/>
        </authorList>
    </citation>
    <scope>NUCLEOTIDE SEQUENCE</scope>
</reference>
<reference evidence="6" key="1">
    <citation type="submission" date="2013-08" db="EMBL/GenBank/DDBJ databases">
        <authorList>
            <person name="Mendez C."/>
            <person name="Richter M."/>
            <person name="Ferrer M."/>
            <person name="Sanchez J."/>
        </authorList>
    </citation>
    <scope>NUCLEOTIDE SEQUENCE</scope>
</reference>
<dbReference type="InterPro" id="IPR006464">
    <property type="entry name" value="AcTrfase_RimI/Ard1"/>
</dbReference>
<dbReference type="AlphaFoldDB" id="T1B651"/>
<dbReference type="SUPFAM" id="SSF55729">
    <property type="entry name" value="Acyl-CoA N-acyltransferases (Nat)"/>
    <property type="match status" value="1"/>
</dbReference>